<dbReference type="InterPro" id="IPR021047">
    <property type="entry name" value="Mannosyltransferase_CMT1"/>
</dbReference>
<protein>
    <submittedName>
        <fullName evidence="3">Cryptococcal mannosyltransferase 1-domain-containing protein</fullName>
    </submittedName>
</protein>
<keyword evidence="4" id="KW-1185">Reference proteome</keyword>
<feature type="compositionally biased region" description="Basic residues" evidence="1">
    <location>
        <begin position="1"/>
        <end position="12"/>
    </location>
</feature>
<dbReference type="GO" id="GO:0016757">
    <property type="term" value="F:glycosyltransferase activity"/>
    <property type="evidence" value="ECO:0007669"/>
    <property type="project" value="UniProtKB-KW"/>
</dbReference>
<dbReference type="Pfam" id="PF11735">
    <property type="entry name" value="CAP59_mtransfer"/>
    <property type="match status" value="1"/>
</dbReference>
<keyword evidence="3" id="KW-0808">Transferase</keyword>
<proteinExistence type="predicted"/>
<evidence type="ECO:0000256" key="1">
    <source>
        <dbReference type="SAM" id="MobiDB-lite"/>
    </source>
</evidence>
<keyword evidence="3" id="KW-0328">Glycosyltransferase</keyword>
<reference evidence="3 4" key="1">
    <citation type="submission" date="2016-07" db="EMBL/GenBank/DDBJ databases">
        <title>Pervasive Adenine N6-methylation of Active Genes in Fungi.</title>
        <authorList>
            <consortium name="DOE Joint Genome Institute"/>
            <person name="Mondo S.J."/>
            <person name="Dannebaum R.O."/>
            <person name="Kuo R.C."/>
            <person name="Labutti K."/>
            <person name="Haridas S."/>
            <person name="Kuo A."/>
            <person name="Salamov A."/>
            <person name="Ahrendt S.R."/>
            <person name="Lipzen A."/>
            <person name="Sullivan W."/>
            <person name="Andreopoulos W.B."/>
            <person name="Clum A."/>
            <person name="Lindquist E."/>
            <person name="Daum C."/>
            <person name="Ramamoorthy G.K."/>
            <person name="Gryganskyi A."/>
            <person name="Culley D."/>
            <person name="Magnuson J.K."/>
            <person name="James T.Y."/>
            <person name="O'Malley M.A."/>
            <person name="Stajich J.E."/>
            <person name="Spatafora J.W."/>
            <person name="Visel A."/>
            <person name="Grigoriev I.V."/>
        </authorList>
    </citation>
    <scope>NUCLEOTIDE SEQUENCE [LARGE SCALE GENOMIC DNA]</scope>
    <source>
        <strain evidence="3 4">CBS 115471</strain>
    </source>
</reference>
<name>A0A1Y2A221_9PLEO</name>
<keyword evidence="2" id="KW-0472">Membrane</keyword>
<evidence type="ECO:0000256" key="2">
    <source>
        <dbReference type="SAM" id="Phobius"/>
    </source>
</evidence>
<dbReference type="EMBL" id="MCFA01000017">
    <property type="protein sequence ID" value="ORY16562.1"/>
    <property type="molecule type" value="Genomic_DNA"/>
</dbReference>
<keyword evidence="2" id="KW-0812">Transmembrane</keyword>
<dbReference type="OrthoDB" id="262547at2759"/>
<organism evidence="3 4">
    <name type="scientific">Clohesyomyces aquaticus</name>
    <dbReference type="NCBI Taxonomy" id="1231657"/>
    <lineage>
        <taxon>Eukaryota</taxon>
        <taxon>Fungi</taxon>
        <taxon>Dikarya</taxon>
        <taxon>Ascomycota</taxon>
        <taxon>Pezizomycotina</taxon>
        <taxon>Dothideomycetes</taxon>
        <taxon>Pleosporomycetidae</taxon>
        <taxon>Pleosporales</taxon>
        <taxon>Lindgomycetaceae</taxon>
        <taxon>Clohesyomyces</taxon>
    </lineage>
</organism>
<dbReference type="PANTHER" id="PTHR34144:SF7">
    <property type="entry name" value="EXPORT PROTEIN (CAP59), PUTATIVE (AFU_ORTHOLOGUE AFUA_7G05020)-RELATED"/>
    <property type="match status" value="1"/>
</dbReference>
<dbReference type="Proteomes" id="UP000193144">
    <property type="component" value="Unassembled WGS sequence"/>
</dbReference>
<dbReference type="STRING" id="1231657.A0A1Y2A221"/>
<feature type="region of interest" description="Disordered" evidence="1">
    <location>
        <begin position="1"/>
        <end position="30"/>
    </location>
</feature>
<evidence type="ECO:0000313" key="3">
    <source>
        <dbReference type="EMBL" id="ORY16562.1"/>
    </source>
</evidence>
<feature type="transmembrane region" description="Helical" evidence="2">
    <location>
        <begin position="52"/>
        <end position="73"/>
    </location>
</feature>
<evidence type="ECO:0000313" key="4">
    <source>
        <dbReference type="Proteomes" id="UP000193144"/>
    </source>
</evidence>
<keyword evidence="2" id="KW-1133">Transmembrane helix</keyword>
<gene>
    <name evidence="3" type="ORF">BCR34DRAFT_556839</name>
</gene>
<accession>A0A1Y2A221</accession>
<dbReference type="AlphaFoldDB" id="A0A1Y2A221"/>
<sequence length="452" mass="52128">MNMRRPATRLHRQTTAENPDNLWDTEPGQRHDKSRRTMLFRLRLILRRYRRIWLRILIVYAAFVLTWDTLGLVRAPSTQRVASSSYRPDRSERFFIASIHWNNEVILRSHWNHAVLDLVRYLGPEHTYVAVLESGSWDNSKGALRELEEDLTSLNAPHAIVLEDTTHQDELSRVPPIGEEGWVWTPRNQKELRRIPYLAKLRNRVMDMMDLANDTDARPFTKVLWVNDVVFTVDDVRTLLSTNGGDYAAACSLDFSKPPLYYDTFALRDISGEKPVMQTWPYFLSSKSRSALISSQPVPVESCWNGIVALDAAPFLALRPPRFRGIPDTLAALHLEGSECCLIHIDNPLSTTKGVWLNPLVRVGYNPDAYDIVKASANNPWPSFHARLTGLWYNRWARWTGAPRRVLERLTVRSRLKQWKALSPADESRVELGQHCLINEMQVLVHNGWKHV</sequence>
<comment type="caution">
    <text evidence="3">The sequence shown here is derived from an EMBL/GenBank/DDBJ whole genome shotgun (WGS) entry which is preliminary data.</text>
</comment>
<dbReference type="PANTHER" id="PTHR34144">
    <property type="entry name" value="CHROMOSOME 8, WHOLE GENOME SHOTGUN SEQUENCE"/>
    <property type="match status" value="1"/>
</dbReference>